<dbReference type="Pfam" id="PF13887">
    <property type="entry name" value="MYRF_ICA"/>
    <property type="match status" value="1"/>
</dbReference>
<dbReference type="PROSITE" id="PS51688">
    <property type="entry name" value="ICA"/>
    <property type="match status" value="1"/>
</dbReference>
<dbReference type="PANTHER" id="PTHR13029:SF18">
    <property type="entry name" value="MYELIN REGULATORY FACTOR HOMOLOG 1"/>
    <property type="match status" value="1"/>
</dbReference>
<dbReference type="InterPro" id="IPR051577">
    <property type="entry name" value="MRF-like"/>
</dbReference>
<dbReference type="InterPro" id="IPR037141">
    <property type="entry name" value="NDT80_DNA-bd_dom_sf"/>
</dbReference>
<dbReference type="InterPro" id="IPR030392">
    <property type="entry name" value="S74_ICA"/>
</dbReference>
<keyword evidence="12" id="KW-1185">Reference proteome</keyword>
<feature type="compositionally biased region" description="Polar residues" evidence="7">
    <location>
        <begin position="929"/>
        <end position="948"/>
    </location>
</feature>
<feature type="domain" description="NDT80" evidence="9">
    <location>
        <begin position="157"/>
        <end position="418"/>
    </location>
</feature>
<dbReference type="EMBL" id="JARGEI010000027">
    <property type="protein sequence ID" value="KAJ8707706.1"/>
    <property type="molecule type" value="Genomic_DNA"/>
</dbReference>
<feature type="DNA-binding region" description="NDT80" evidence="6">
    <location>
        <begin position="157"/>
        <end position="418"/>
    </location>
</feature>
<dbReference type="Pfam" id="PF13884">
    <property type="entry name" value="Peptidase_S74"/>
    <property type="match status" value="1"/>
</dbReference>
<sequence>MGKRKYKLRPAFMEDLDIEAYMSSVGEGCYAPQTIDPRRTGGHQLPESPPDSGSENPYSPSETQVSHAIAVPQTVLSSDYMLVHDHEILQQNGDYINIDHDVLRSNLNDVVVLPQDSNIVELGIRTVRHDLGLGDVYQNRYSQMRVDMPELEQGMINPQLVALGHETLTPVYTSLQEPSTKKRKHSQDTSQVKCEPAALSPESVPHVPRPAPPSVDGSEAGDDAPLQCIRFGPFQQNVWHSLYDCNLKPLAPPSYVVGADKGFNYSQIDEAFVCQKKNHFQVTCQIQTPGDPQYVKTGEGFKKINSFCLHFYGVKAEDPSQEVRIEQSQSDRTKKPFHPVPVEIRREGAKVTVGRLHFAETTNNNMRKKGRPNPDQRHFQLVVALKAHVGHTDFIIAASASDRIIVRASNPGQFESDCTESWWQRGVSDNSVHFTGRVGINTDRPDESCVVNGNLKVMGHILHPSDARAKHNIEELDTEQQLKNIQSIRVVKFNYDPSFAEHSGLLGYDPRRPAPQLDTGVIAQEVRRVLPEAVKEAGDVTLPNGDTIHKFLVVNKLDTGVIAQEVRRVLPEAVKEAGDVTLPNGDTIHKFLVVNKLDTGVIAQEVRRVLPEAVKEAGDVTLPNGDTIHKFLVVNKDRIFMENLGAVKELSKVTGNLESRIDQLERINKKLCKISILQRRDSSRSSVSNDSRYSAMSNSSKSLYSDGNISIDQIRDIARNIRKHECCHKLSHNSPKYTRKQCKNCHGNYSKYGKYYNSNKTCVRYHSSKLEKSENMENPTYAEPIQKYPEESYESTMTKKKDTCLWLKSDDNFSYGNSKLGICCRREYGDTSSELISNKFLQIVITILIFIMAVCLVVMSALYFREHQELISMKEIRVHDKPHYHYGKLSNEQPHYTLPDPNQIQNIKSSQHTASKKTPKEKGPHKTTQEYITTAPTESPHTVPTSAHPTKMYGSNLINAVPTQSLQTERPITTKIRSAGTIGGGCLFAANTNNVLDSECQSPCSLDTPQTYDSQEPVERPKPEKEFNDTNTKPLELTLKEKKPSYPLPAEKNNTDGLKAEPTERNDNDSFKEDIKENLLYVKPNGTDAGSRMKRDVRNKRDSKEEFKGSSEEMHINSHESTGAHDCETVRVGISSKSITNASLFTDEVCASTIHNFTYTMPLSHCLTHKHVDLTFRSLKIKEFRLCDFQCNYDSSKSCQANKEPPKPALADDTWSIKMALDCNVDRMMRVRASFVPQKMQFPNKDLCYPSHDHKTPFIEYNIRIYRDCHN</sequence>
<evidence type="ECO:0000256" key="1">
    <source>
        <dbReference type="ARBA" id="ARBA00004167"/>
    </source>
</evidence>
<protein>
    <recommendedName>
        <fullName evidence="13">Myelin regulatory factor</fullName>
    </recommendedName>
</protein>
<dbReference type="AlphaFoldDB" id="A0AAD7Y9B4"/>
<dbReference type="PANTHER" id="PTHR13029">
    <property type="match status" value="1"/>
</dbReference>
<feature type="compositionally biased region" description="Basic and acidic residues" evidence="7">
    <location>
        <begin position="1058"/>
        <end position="1077"/>
    </location>
</feature>
<evidence type="ECO:0000313" key="12">
    <source>
        <dbReference type="Proteomes" id="UP001231518"/>
    </source>
</evidence>
<evidence type="ECO:0000313" key="11">
    <source>
        <dbReference type="EMBL" id="KAJ8707706.1"/>
    </source>
</evidence>
<feature type="region of interest" description="Disordered" evidence="7">
    <location>
        <begin position="32"/>
        <end position="65"/>
    </location>
</feature>
<dbReference type="GO" id="GO:0043565">
    <property type="term" value="F:sequence-specific DNA binding"/>
    <property type="evidence" value="ECO:0007669"/>
    <property type="project" value="TreeGrafter"/>
</dbReference>
<evidence type="ECO:0000259" key="9">
    <source>
        <dbReference type="PROSITE" id="PS51517"/>
    </source>
</evidence>
<dbReference type="GO" id="GO:0045893">
    <property type="term" value="P:positive regulation of DNA-templated transcription"/>
    <property type="evidence" value="ECO:0007669"/>
    <property type="project" value="TreeGrafter"/>
</dbReference>
<evidence type="ECO:0000256" key="2">
    <source>
        <dbReference type="ARBA" id="ARBA00022692"/>
    </source>
</evidence>
<dbReference type="GO" id="GO:0016540">
    <property type="term" value="P:protein autoprocessing"/>
    <property type="evidence" value="ECO:0007669"/>
    <property type="project" value="InterPro"/>
</dbReference>
<feature type="compositionally biased region" description="Polar residues" evidence="7">
    <location>
        <begin position="51"/>
        <end position="65"/>
    </location>
</feature>
<dbReference type="GO" id="GO:0005634">
    <property type="term" value="C:nucleus"/>
    <property type="evidence" value="ECO:0007669"/>
    <property type="project" value="TreeGrafter"/>
</dbReference>
<dbReference type="Pfam" id="PF05224">
    <property type="entry name" value="NDT80_PhoG"/>
    <property type="match status" value="1"/>
</dbReference>
<keyword evidence="3 8" id="KW-1133">Transmembrane helix</keyword>
<evidence type="ECO:0000256" key="5">
    <source>
        <dbReference type="ARBA" id="ARBA00023136"/>
    </source>
</evidence>
<dbReference type="SUPFAM" id="SSF49417">
    <property type="entry name" value="p53-like transcription factors"/>
    <property type="match status" value="1"/>
</dbReference>
<keyword evidence="2 8" id="KW-0812">Transmembrane</keyword>
<evidence type="ECO:0000256" key="8">
    <source>
        <dbReference type="SAM" id="Phobius"/>
    </source>
</evidence>
<feature type="compositionally biased region" description="Basic and acidic residues" evidence="7">
    <location>
        <begin position="1017"/>
        <end position="1028"/>
    </location>
</feature>
<dbReference type="InterPro" id="IPR008967">
    <property type="entry name" value="p53-like_TF_DNA-bd_sf"/>
</dbReference>
<dbReference type="InterPro" id="IPR024061">
    <property type="entry name" value="NDT80_DNA-bd_dom"/>
</dbReference>
<name>A0AAD7Y9B4_MYTSE</name>
<comment type="caution">
    <text evidence="11">The sequence shown here is derived from an EMBL/GenBank/DDBJ whole genome shotgun (WGS) entry which is preliminary data.</text>
</comment>
<accession>A0AAD7Y9B4</accession>
<feature type="region of interest" description="Disordered" evidence="7">
    <location>
        <begin position="175"/>
        <end position="222"/>
    </location>
</feature>
<evidence type="ECO:0000256" key="7">
    <source>
        <dbReference type="SAM" id="MobiDB-lite"/>
    </source>
</evidence>
<feature type="compositionally biased region" description="Basic and acidic residues" evidence="7">
    <location>
        <begin position="918"/>
        <end position="928"/>
    </location>
</feature>
<reference evidence="11" key="1">
    <citation type="submission" date="2023-03" db="EMBL/GenBank/DDBJ databases">
        <title>Chromosome-level genomes of two armyworms, Mythimna separata and Mythimna loreyi, provide insights into the biosynthesis and reception of sex pheromones.</title>
        <authorList>
            <person name="Zhao H."/>
        </authorList>
    </citation>
    <scope>NUCLEOTIDE SEQUENCE</scope>
    <source>
        <strain evidence="11">BeijingLab</strain>
        <tissue evidence="11">Pupa</tissue>
    </source>
</reference>
<dbReference type="GO" id="GO:0005789">
    <property type="term" value="C:endoplasmic reticulum membrane"/>
    <property type="evidence" value="ECO:0007669"/>
    <property type="project" value="TreeGrafter"/>
</dbReference>
<keyword evidence="5 8" id="KW-0472">Membrane</keyword>
<dbReference type="PROSITE" id="PS51517">
    <property type="entry name" value="NDT80"/>
    <property type="match status" value="1"/>
</dbReference>
<feature type="transmembrane region" description="Helical" evidence="8">
    <location>
        <begin position="840"/>
        <end position="864"/>
    </location>
</feature>
<feature type="region of interest" description="Disordered" evidence="7">
    <location>
        <begin position="909"/>
        <end position="951"/>
    </location>
</feature>
<feature type="compositionally biased region" description="Basic and acidic residues" evidence="7">
    <location>
        <begin position="1091"/>
        <end position="1123"/>
    </location>
</feature>
<evidence type="ECO:0000259" key="10">
    <source>
        <dbReference type="PROSITE" id="PS51688"/>
    </source>
</evidence>
<dbReference type="Proteomes" id="UP001231518">
    <property type="component" value="Chromosome 28"/>
</dbReference>
<evidence type="ECO:0000256" key="6">
    <source>
        <dbReference type="PROSITE-ProRule" id="PRU00850"/>
    </source>
</evidence>
<feature type="compositionally biased region" description="Polar residues" evidence="7">
    <location>
        <begin position="1003"/>
        <end position="1014"/>
    </location>
</feature>
<keyword evidence="4 6" id="KW-0238">DNA-binding</keyword>
<dbReference type="Gene3D" id="2.60.40.1390">
    <property type="entry name" value="NDT80 DNA-binding domain"/>
    <property type="match status" value="1"/>
</dbReference>
<organism evidence="11 12">
    <name type="scientific">Mythimna separata</name>
    <name type="common">Oriental armyworm</name>
    <name type="synonym">Pseudaletia separata</name>
    <dbReference type="NCBI Taxonomy" id="271217"/>
    <lineage>
        <taxon>Eukaryota</taxon>
        <taxon>Metazoa</taxon>
        <taxon>Ecdysozoa</taxon>
        <taxon>Arthropoda</taxon>
        <taxon>Hexapoda</taxon>
        <taxon>Insecta</taxon>
        <taxon>Pterygota</taxon>
        <taxon>Neoptera</taxon>
        <taxon>Endopterygota</taxon>
        <taxon>Lepidoptera</taxon>
        <taxon>Glossata</taxon>
        <taxon>Ditrysia</taxon>
        <taxon>Noctuoidea</taxon>
        <taxon>Noctuidae</taxon>
        <taxon>Noctuinae</taxon>
        <taxon>Hadenini</taxon>
        <taxon>Mythimna</taxon>
    </lineage>
</organism>
<evidence type="ECO:0008006" key="13">
    <source>
        <dbReference type="Google" id="ProtNLM"/>
    </source>
</evidence>
<evidence type="ECO:0000256" key="4">
    <source>
        <dbReference type="ARBA" id="ARBA00023125"/>
    </source>
</evidence>
<feature type="domain" description="Peptidase S74" evidence="10">
    <location>
        <begin position="465"/>
        <end position="661"/>
    </location>
</feature>
<dbReference type="GO" id="GO:0006357">
    <property type="term" value="P:regulation of transcription by RNA polymerase II"/>
    <property type="evidence" value="ECO:0007669"/>
    <property type="project" value="UniProtKB-ARBA"/>
</dbReference>
<dbReference type="GO" id="GO:0003700">
    <property type="term" value="F:DNA-binding transcription factor activity"/>
    <property type="evidence" value="ECO:0007669"/>
    <property type="project" value="UniProtKB-UniRule"/>
</dbReference>
<evidence type="ECO:0000256" key="3">
    <source>
        <dbReference type="ARBA" id="ARBA00022989"/>
    </source>
</evidence>
<comment type="subcellular location">
    <subcellularLocation>
        <location evidence="1">Membrane</location>
        <topology evidence="1">Single-pass membrane protein</topology>
    </subcellularLocation>
</comment>
<proteinExistence type="predicted"/>
<feature type="region of interest" description="Disordered" evidence="7">
    <location>
        <begin position="1003"/>
        <end position="1123"/>
    </location>
</feature>
<dbReference type="InterPro" id="IPR026932">
    <property type="entry name" value="MYRF_ICA"/>
</dbReference>
<gene>
    <name evidence="11" type="ORF">PYW07_011383</name>
</gene>